<evidence type="ECO:0000256" key="3">
    <source>
        <dbReference type="ARBA" id="ARBA00023163"/>
    </source>
</evidence>
<dbReference type="PANTHER" id="PTHR30146">
    <property type="entry name" value="LACI-RELATED TRANSCRIPTIONAL REPRESSOR"/>
    <property type="match status" value="1"/>
</dbReference>
<dbReference type="SUPFAM" id="SSF53822">
    <property type="entry name" value="Periplasmic binding protein-like I"/>
    <property type="match status" value="1"/>
</dbReference>
<dbReference type="PROSITE" id="PS50932">
    <property type="entry name" value="HTH_LACI_2"/>
    <property type="match status" value="1"/>
</dbReference>
<evidence type="ECO:0000313" key="6">
    <source>
        <dbReference type="Proteomes" id="UP000437824"/>
    </source>
</evidence>
<dbReference type="RefSeq" id="WP_118512301.1">
    <property type="nucleotide sequence ID" value="NZ_WMBC01000021.1"/>
</dbReference>
<dbReference type="SMART" id="SM00354">
    <property type="entry name" value="HTH_LACI"/>
    <property type="match status" value="1"/>
</dbReference>
<evidence type="ECO:0000256" key="2">
    <source>
        <dbReference type="ARBA" id="ARBA00023125"/>
    </source>
</evidence>
<dbReference type="InterPro" id="IPR028082">
    <property type="entry name" value="Peripla_BP_I"/>
</dbReference>
<dbReference type="Gene3D" id="1.10.260.40">
    <property type="entry name" value="lambda repressor-like DNA-binding domains"/>
    <property type="match status" value="1"/>
</dbReference>
<keyword evidence="2 5" id="KW-0238">DNA-binding</keyword>
<organism evidence="5 6">
    <name type="scientific">Blautia luti DSM 14534 = JCM 17040</name>
    <dbReference type="NCBI Taxonomy" id="649762"/>
    <lineage>
        <taxon>Bacteria</taxon>
        <taxon>Bacillati</taxon>
        <taxon>Bacillota</taxon>
        <taxon>Clostridia</taxon>
        <taxon>Lachnospirales</taxon>
        <taxon>Lachnospiraceae</taxon>
        <taxon>Blautia</taxon>
    </lineage>
</organism>
<dbReference type="InterPro" id="IPR001761">
    <property type="entry name" value="Peripla_BP/Lac1_sug-bd_dom"/>
</dbReference>
<dbReference type="CDD" id="cd01392">
    <property type="entry name" value="HTH_LacI"/>
    <property type="match status" value="1"/>
</dbReference>
<evidence type="ECO:0000256" key="1">
    <source>
        <dbReference type="ARBA" id="ARBA00023015"/>
    </source>
</evidence>
<dbReference type="PANTHER" id="PTHR30146:SF154">
    <property type="entry name" value="TRANSCRIPTION REGULATOR, MEMBER OF GALR FAMILY"/>
    <property type="match status" value="1"/>
</dbReference>
<evidence type="ECO:0000313" key="5">
    <source>
        <dbReference type="EMBL" id="MTD62805.1"/>
    </source>
</evidence>
<keyword evidence="1" id="KW-0805">Transcription regulation</keyword>
<name>A0A844GSY8_9FIRM</name>
<dbReference type="Pfam" id="PF00356">
    <property type="entry name" value="LacI"/>
    <property type="match status" value="1"/>
</dbReference>
<sequence>MNINEIARLAGVSRATVSRYLNNGYVSEEKKAVIHRVIEETGYQPSSQAQMLRTKKTRLVGVILPKINSNTISREAAGISDILTKKGYQIILANTNNDIEEELKYISLFKDNQVDGVIFIATILTRRHKKLLKECKVPVVILGQLLEGYPCIFQDDYKAAGRITEQLVQTGNKFGYITVTDKDEAVGQQRKAGVVDTLARYGRELQPKCVKTGDFTLESGYEAARELFQEQGDVDTLICATDTMAAGAMTWLKENGYRIPQDVQVAGIGDSPLGKILEPKLTTIHFYYKTSGMEAAEMLTSLMESGNGGVCKEIKMGCELVLRGSHRDPVKSK</sequence>
<accession>A0A844GSY8</accession>
<reference evidence="5 6" key="1">
    <citation type="submission" date="2019-11" db="EMBL/GenBank/DDBJ databases">
        <title>Draft genome sequence of Blautia luti DSM 14534T, isolated from human stool.</title>
        <authorList>
            <person name="Ortiz R."/>
            <person name="Melis-Arcos F."/>
            <person name="Covarrubias P."/>
            <person name="Cardenas J.P."/>
            <person name="Perez-Donoso J."/>
            <person name="Almonacid D."/>
        </authorList>
    </citation>
    <scope>NUCLEOTIDE SEQUENCE [LARGE SCALE GENOMIC DNA]</scope>
    <source>
        <strain evidence="5 6">DSM 14534</strain>
    </source>
</reference>
<dbReference type="InterPro" id="IPR010982">
    <property type="entry name" value="Lambda_DNA-bd_dom_sf"/>
</dbReference>
<dbReference type="EMBL" id="WMBC01000021">
    <property type="protein sequence ID" value="MTD62805.1"/>
    <property type="molecule type" value="Genomic_DNA"/>
</dbReference>
<dbReference type="GO" id="GO:0000976">
    <property type="term" value="F:transcription cis-regulatory region binding"/>
    <property type="evidence" value="ECO:0007669"/>
    <property type="project" value="TreeGrafter"/>
</dbReference>
<evidence type="ECO:0000259" key="4">
    <source>
        <dbReference type="PROSITE" id="PS50932"/>
    </source>
</evidence>
<gene>
    <name evidence="5" type="ORF">GKZ57_16625</name>
</gene>
<comment type="caution">
    <text evidence="5">The sequence shown here is derived from an EMBL/GenBank/DDBJ whole genome shotgun (WGS) entry which is preliminary data.</text>
</comment>
<dbReference type="AlphaFoldDB" id="A0A844GSY8"/>
<dbReference type="Pfam" id="PF00532">
    <property type="entry name" value="Peripla_BP_1"/>
    <property type="match status" value="1"/>
</dbReference>
<dbReference type="Gene3D" id="3.40.50.2300">
    <property type="match status" value="2"/>
</dbReference>
<dbReference type="Proteomes" id="UP000437824">
    <property type="component" value="Unassembled WGS sequence"/>
</dbReference>
<dbReference type="InterPro" id="IPR000843">
    <property type="entry name" value="HTH_LacI"/>
</dbReference>
<proteinExistence type="predicted"/>
<dbReference type="SUPFAM" id="SSF47413">
    <property type="entry name" value="lambda repressor-like DNA-binding domains"/>
    <property type="match status" value="1"/>
</dbReference>
<dbReference type="CDD" id="cd01542">
    <property type="entry name" value="PBP1_TreR-like"/>
    <property type="match status" value="1"/>
</dbReference>
<protein>
    <submittedName>
        <fullName evidence="5">LacI family DNA-binding transcriptional regulator</fullName>
    </submittedName>
</protein>
<dbReference type="GO" id="GO:0003700">
    <property type="term" value="F:DNA-binding transcription factor activity"/>
    <property type="evidence" value="ECO:0007669"/>
    <property type="project" value="TreeGrafter"/>
</dbReference>
<keyword evidence="3" id="KW-0804">Transcription</keyword>
<dbReference type="PROSITE" id="PS00356">
    <property type="entry name" value="HTH_LACI_1"/>
    <property type="match status" value="1"/>
</dbReference>
<feature type="domain" description="HTH lacI-type" evidence="4">
    <location>
        <begin position="1"/>
        <end position="54"/>
    </location>
</feature>